<dbReference type="Proteomes" id="UP001595758">
    <property type="component" value="Unassembled WGS sequence"/>
</dbReference>
<gene>
    <name evidence="2" type="ORF">ACFORL_05980</name>
</gene>
<dbReference type="InterPro" id="IPR021268">
    <property type="entry name" value="DUF2845"/>
</dbReference>
<feature type="signal peptide" evidence="1">
    <location>
        <begin position="1"/>
        <end position="20"/>
    </location>
</feature>
<evidence type="ECO:0000313" key="2">
    <source>
        <dbReference type="EMBL" id="MFC3908623.1"/>
    </source>
</evidence>
<dbReference type="EMBL" id="JBHSAB010000010">
    <property type="protein sequence ID" value="MFC3908623.1"/>
    <property type="molecule type" value="Genomic_DNA"/>
</dbReference>
<sequence length="103" mass="11847">MTNKILLAALLAMYTLSSYAMRCGTSLVLEGDSKYSVQNKCGDPLAKDVYHDPVYIYNEFGYAVGMTTNNFEVWTYQESPNEFRYQLLFQDGELKSIRTNRSF</sequence>
<proteinExistence type="predicted"/>
<name>A0ABV8CE75_9GAMM</name>
<comment type="caution">
    <text evidence="2">The sequence shown here is derived from an EMBL/GenBank/DDBJ whole genome shotgun (WGS) entry which is preliminary data.</text>
</comment>
<protein>
    <submittedName>
        <fullName evidence="2">DUF2845 domain-containing protein</fullName>
    </submittedName>
</protein>
<reference evidence="3" key="1">
    <citation type="journal article" date="2019" name="Int. J. Syst. Evol. Microbiol.">
        <title>The Global Catalogue of Microorganisms (GCM) 10K type strain sequencing project: providing services to taxonomists for standard genome sequencing and annotation.</title>
        <authorList>
            <consortium name="The Broad Institute Genomics Platform"/>
            <consortium name="The Broad Institute Genome Sequencing Center for Infectious Disease"/>
            <person name="Wu L."/>
            <person name="Ma J."/>
        </authorList>
    </citation>
    <scope>NUCLEOTIDE SEQUENCE [LARGE SCALE GENOMIC DNA]</scope>
    <source>
        <strain evidence="3">CCUG 59858</strain>
    </source>
</reference>
<evidence type="ECO:0000256" key="1">
    <source>
        <dbReference type="SAM" id="SignalP"/>
    </source>
</evidence>
<keyword evidence="1" id="KW-0732">Signal</keyword>
<organism evidence="2 3">
    <name type="scientific">Legionella dresdenensis</name>
    <dbReference type="NCBI Taxonomy" id="450200"/>
    <lineage>
        <taxon>Bacteria</taxon>
        <taxon>Pseudomonadati</taxon>
        <taxon>Pseudomonadota</taxon>
        <taxon>Gammaproteobacteria</taxon>
        <taxon>Legionellales</taxon>
        <taxon>Legionellaceae</taxon>
        <taxon>Legionella</taxon>
    </lineage>
</organism>
<dbReference type="Pfam" id="PF11006">
    <property type="entry name" value="DUF2845"/>
    <property type="match status" value="1"/>
</dbReference>
<keyword evidence="3" id="KW-1185">Reference proteome</keyword>
<dbReference type="RefSeq" id="WP_382342084.1">
    <property type="nucleotide sequence ID" value="NZ_JBHSAB010000010.1"/>
</dbReference>
<feature type="chain" id="PRO_5047303223" evidence="1">
    <location>
        <begin position="21"/>
        <end position="103"/>
    </location>
</feature>
<accession>A0ABV8CE75</accession>
<evidence type="ECO:0000313" key="3">
    <source>
        <dbReference type="Proteomes" id="UP001595758"/>
    </source>
</evidence>